<evidence type="ECO:0000256" key="2">
    <source>
        <dbReference type="SAM" id="MobiDB-lite"/>
    </source>
</evidence>
<dbReference type="InterPro" id="IPR043519">
    <property type="entry name" value="NT_sf"/>
</dbReference>
<dbReference type="PANTHER" id="PTHR21043">
    <property type="entry name" value="IOJAP SUPERFAMILY ORTHOLOG"/>
    <property type="match status" value="1"/>
</dbReference>
<dbReference type="GO" id="GO:0017148">
    <property type="term" value="P:negative regulation of translation"/>
    <property type="evidence" value="ECO:0007669"/>
    <property type="project" value="TreeGrafter"/>
</dbReference>
<dbReference type="EMBL" id="CABM01000024">
    <property type="protein sequence ID" value="CBH96277.1"/>
    <property type="molecule type" value="Genomic_DNA"/>
</dbReference>
<dbReference type="GO" id="GO:0043023">
    <property type="term" value="F:ribosomal large subunit binding"/>
    <property type="evidence" value="ECO:0007669"/>
    <property type="project" value="TreeGrafter"/>
</dbReference>
<evidence type="ECO:0008006" key="4">
    <source>
        <dbReference type="Google" id="ProtNLM"/>
    </source>
</evidence>
<dbReference type="HAMAP" id="MF_01477">
    <property type="entry name" value="Iojap_RsfS"/>
    <property type="match status" value="1"/>
</dbReference>
<dbReference type="Pfam" id="PF02410">
    <property type="entry name" value="RsfS"/>
    <property type="match status" value="1"/>
</dbReference>
<dbReference type="NCBIfam" id="TIGR00090">
    <property type="entry name" value="rsfS_iojap_ybeB"/>
    <property type="match status" value="1"/>
</dbReference>
<comment type="similarity">
    <text evidence="1">Belongs to the Iojap/RsfS family.</text>
</comment>
<reference evidence="3" key="1">
    <citation type="submission" date="2009-10" db="EMBL/GenBank/DDBJ databases">
        <title>Diversity of trophic interactions inside an arsenic-rich microbial ecosystem.</title>
        <authorList>
            <person name="Bertin P.N."/>
            <person name="Heinrich-Salmeron A."/>
            <person name="Pelletier E."/>
            <person name="Goulhen-Chollet F."/>
            <person name="Arsene-Ploetze F."/>
            <person name="Gallien S."/>
            <person name="Calteau A."/>
            <person name="Vallenet D."/>
            <person name="Casiot C."/>
            <person name="Chane-Woon-Ming B."/>
            <person name="Giloteaux L."/>
            <person name="Barakat M."/>
            <person name="Bonnefoy V."/>
            <person name="Bruneel O."/>
            <person name="Chandler M."/>
            <person name="Cleiss J."/>
            <person name="Duran R."/>
            <person name="Elbaz-Poulichet F."/>
            <person name="Fonknechten N."/>
            <person name="Lauga B."/>
            <person name="Mornico D."/>
            <person name="Ortet P."/>
            <person name="Schaeffer C."/>
            <person name="Siguier P."/>
            <person name="Alexander Thil Smith A."/>
            <person name="Van Dorsselaer A."/>
            <person name="Weissenbach J."/>
            <person name="Medigue C."/>
            <person name="Le Paslier D."/>
        </authorList>
    </citation>
    <scope>NUCLEOTIDE SEQUENCE</scope>
</reference>
<evidence type="ECO:0000313" key="3">
    <source>
        <dbReference type="EMBL" id="CBH96277.1"/>
    </source>
</evidence>
<sequence>MDIRKLQRTIVDALEDVKAQDIQVFNTEALTSLFDRVIVASGSSNRQTRALAASVRDQVRAAGGTVKNPEGEGSGEWVLVDCGDAVVHIMQPVIRAYYKLEDIWGGKNVHLKAKQDAAALAATKAARSASPGAARSAKASSATAAKRIAPAKKPAAKRAGANPAPTRNAASKVPAKRGPWPGKTKADTGYTTDAASAAKPRAKSPSPAKTAGSSGAKPRATSKTVASTTPAPRKRAASRAASGSKSGATSSSASANSTARNASKPAVTRRAAAKKTPS</sequence>
<dbReference type="SUPFAM" id="SSF81301">
    <property type="entry name" value="Nucleotidyltransferase"/>
    <property type="match status" value="1"/>
</dbReference>
<feature type="compositionally biased region" description="Low complexity" evidence="2">
    <location>
        <begin position="126"/>
        <end position="165"/>
    </location>
</feature>
<feature type="region of interest" description="Disordered" evidence="2">
    <location>
        <begin position="126"/>
        <end position="278"/>
    </location>
</feature>
<feature type="compositionally biased region" description="Low complexity" evidence="2">
    <location>
        <begin position="238"/>
        <end position="263"/>
    </location>
</feature>
<dbReference type="InterPro" id="IPR004394">
    <property type="entry name" value="Iojap/RsfS/C7orf30"/>
</dbReference>
<feature type="compositionally biased region" description="Low complexity" evidence="2">
    <location>
        <begin position="191"/>
        <end position="211"/>
    </location>
</feature>
<accession>E6PMX5</accession>
<comment type="caution">
    <text evidence="3">The sequence shown here is derived from an EMBL/GenBank/DDBJ whole genome shotgun (WGS) entry which is preliminary data.</text>
</comment>
<dbReference type="AlphaFoldDB" id="E6PMX5"/>
<organism evidence="3">
    <name type="scientific">mine drainage metagenome</name>
    <dbReference type="NCBI Taxonomy" id="410659"/>
    <lineage>
        <taxon>unclassified sequences</taxon>
        <taxon>metagenomes</taxon>
        <taxon>ecological metagenomes</taxon>
    </lineage>
</organism>
<dbReference type="PANTHER" id="PTHR21043:SF0">
    <property type="entry name" value="MITOCHONDRIAL ASSEMBLY OF RIBOSOMAL LARGE SUBUNIT PROTEIN 1"/>
    <property type="match status" value="1"/>
</dbReference>
<gene>
    <name evidence="3" type="ORF">CARN2_2218</name>
</gene>
<dbReference type="Gene3D" id="3.30.460.10">
    <property type="entry name" value="Beta Polymerase, domain 2"/>
    <property type="match status" value="1"/>
</dbReference>
<name>E6PMX5_9ZZZZ</name>
<proteinExistence type="inferred from homology"/>
<protein>
    <recommendedName>
        <fullName evidence="4">Ribosomal silencing factor RsfS</fullName>
    </recommendedName>
</protein>
<dbReference type="GO" id="GO:0090071">
    <property type="term" value="P:negative regulation of ribosome biogenesis"/>
    <property type="evidence" value="ECO:0007669"/>
    <property type="project" value="TreeGrafter"/>
</dbReference>
<evidence type="ECO:0000256" key="1">
    <source>
        <dbReference type="ARBA" id="ARBA00010574"/>
    </source>
</evidence>